<organism evidence="1 2">
    <name type="scientific">Streptococcus thermophilus</name>
    <dbReference type="NCBI Taxonomy" id="1308"/>
    <lineage>
        <taxon>Bacteria</taxon>
        <taxon>Bacillati</taxon>
        <taxon>Bacillota</taxon>
        <taxon>Bacilli</taxon>
        <taxon>Lactobacillales</taxon>
        <taxon>Streptococcaceae</taxon>
        <taxon>Streptococcus</taxon>
    </lineage>
</organism>
<proteinExistence type="predicted"/>
<sequence length="32" mass="3637">MEILQVIAQNSLGSDTNAKQVNYRQKFNAEIL</sequence>
<reference evidence="1 2" key="1">
    <citation type="submission" date="2018-06" db="EMBL/GenBank/DDBJ databases">
        <authorList>
            <consortium name="Pathogen Informatics"/>
            <person name="Doyle S."/>
        </authorList>
    </citation>
    <scope>NUCLEOTIDE SEQUENCE [LARGE SCALE GENOMIC DNA]</scope>
    <source>
        <strain evidence="1 2">NCTC12958</strain>
    </source>
</reference>
<dbReference type="EMBL" id="LS483339">
    <property type="protein sequence ID" value="SQF25810.1"/>
    <property type="molecule type" value="Genomic_DNA"/>
</dbReference>
<name>A0A2X3UAM7_STRTR</name>
<accession>A0A2X3UAM7</accession>
<gene>
    <name evidence="1" type="ORF">NCTC12958_02041</name>
</gene>
<protein>
    <submittedName>
        <fullName evidence="1">Uncharacterized protein</fullName>
    </submittedName>
</protein>
<evidence type="ECO:0000313" key="2">
    <source>
        <dbReference type="Proteomes" id="UP000249634"/>
    </source>
</evidence>
<evidence type="ECO:0000313" key="1">
    <source>
        <dbReference type="EMBL" id="SQF25810.1"/>
    </source>
</evidence>
<dbReference type="AlphaFoldDB" id="A0A2X3UAM7"/>
<dbReference type="Proteomes" id="UP000249634">
    <property type="component" value="Chromosome 1"/>
</dbReference>